<dbReference type="GO" id="GO:0010333">
    <property type="term" value="F:terpene synthase activity"/>
    <property type="evidence" value="ECO:0007669"/>
    <property type="project" value="InterPro"/>
</dbReference>
<dbReference type="AlphaFoldDB" id="A0A8T0SXZ7"/>
<proteinExistence type="predicted"/>
<dbReference type="GO" id="GO:0016114">
    <property type="term" value="P:terpenoid biosynthetic process"/>
    <property type="evidence" value="ECO:0007669"/>
    <property type="project" value="InterPro"/>
</dbReference>
<reference evidence="1" key="1">
    <citation type="submission" date="2020-05" db="EMBL/GenBank/DDBJ databases">
        <title>WGS assembly of Panicum virgatum.</title>
        <authorList>
            <person name="Lovell J.T."/>
            <person name="Jenkins J."/>
            <person name="Shu S."/>
            <person name="Juenger T.E."/>
            <person name="Schmutz J."/>
        </authorList>
    </citation>
    <scope>NUCLEOTIDE SEQUENCE</scope>
    <source>
        <strain evidence="1">AP13</strain>
    </source>
</reference>
<dbReference type="Gene3D" id="1.50.10.130">
    <property type="entry name" value="Terpene synthase, N-terminal domain"/>
    <property type="match status" value="1"/>
</dbReference>
<name>A0A8T0SXZ7_PANVG</name>
<accession>A0A8T0SXZ7</accession>
<dbReference type="PANTHER" id="PTHR31225:SF63">
    <property type="entry name" value="BETA-SELINENE SYNTHASE"/>
    <property type="match status" value="1"/>
</dbReference>
<dbReference type="EMBL" id="CM029045">
    <property type="protein sequence ID" value="KAG2602188.1"/>
    <property type="molecule type" value="Genomic_DNA"/>
</dbReference>
<dbReference type="PANTHER" id="PTHR31225">
    <property type="entry name" value="OS04G0344100 PROTEIN-RELATED"/>
    <property type="match status" value="1"/>
</dbReference>
<dbReference type="Proteomes" id="UP000823388">
    <property type="component" value="Chromosome 5K"/>
</dbReference>
<dbReference type="InterPro" id="IPR036965">
    <property type="entry name" value="Terpene_synth_N_sf"/>
</dbReference>
<organism evidence="1 2">
    <name type="scientific">Panicum virgatum</name>
    <name type="common">Blackwell switchgrass</name>
    <dbReference type="NCBI Taxonomy" id="38727"/>
    <lineage>
        <taxon>Eukaryota</taxon>
        <taxon>Viridiplantae</taxon>
        <taxon>Streptophyta</taxon>
        <taxon>Embryophyta</taxon>
        <taxon>Tracheophyta</taxon>
        <taxon>Spermatophyta</taxon>
        <taxon>Magnoliopsida</taxon>
        <taxon>Liliopsida</taxon>
        <taxon>Poales</taxon>
        <taxon>Poaceae</taxon>
        <taxon>PACMAD clade</taxon>
        <taxon>Panicoideae</taxon>
        <taxon>Panicodae</taxon>
        <taxon>Paniceae</taxon>
        <taxon>Panicinae</taxon>
        <taxon>Panicum</taxon>
        <taxon>Panicum sect. Hiantes</taxon>
    </lineage>
</organism>
<sequence>MAVPGEATLDEAIAFARRHLEAAIGKLGSPMAGQVSRALEIPRPRFMRRLETMHYIIEYEQEEAHDATLLEASSSHGWTSTSYGLSISRSSEPLLMVEGSLQRCRANLRTRSHRGTILLQFRRLP</sequence>
<evidence type="ECO:0000313" key="2">
    <source>
        <dbReference type="Proteomes" id="UP000823388"/>
    </source>
</evidence>
<keyword evidence="2" id="KW-1185">Reference proteome</keyword>
<dbReference type="SUPFAM" id="SSF48239">
    <property type="entry name" value="Terpenoid cyclases/Protein prenyltransferases"/>
    <property type="match status" value="1"/>
</dbReference>
<protein>
    <submittedName>
        <fullName evidence="1">Uncharacterized protein</fullName>
    </submittedName>
</protein>
<gene>
    <name evidence="1" type="ORF">PVAP13_5KG659200</name>
</gene>
<dbReference type="InterPro" id="IPR050148">
    <property type="entry name" value="Terpene_synthase-like"/>
</dbReference>
<evidence type="ECO:0000313" key="1">
    <source>
        <dbReference type="EMBL" id="KAG2602188.1"/>
    </source>
</evidence>
<comment type="caution">
    <text evidence="1">The sequence shown here is derived from an EMBL/GenBank/DDBJ whole genome shotgun (WGS) entry which is preliminary data.</text>
</comment>
<dbReference type="InterPro" id="IPR008930">
    <property type="entry name" value="Terpenoid_cyclase/PrenylTrfase"/>
</dbReference>